<feature type="domain" description="ABC1 atypical kinase-like" evidence="3">
    <location>
        <begin position="583"/>
        <end position="634"/>
    </location>
</feature>
<reference evidence="4 5" key="1">
    <citation type="submission" date="2024-10" db="EMBL/GenBank/DDBJ databases">
        <title>Updated reference genomes for cyclostephanoid diatoms.</title>
        <authorList>
            <person name="Roberts W.R."/>
            <person name="Alverson A.J."/>
        </authorList>
    </citation>
    <scope>NUCLEOTIDE SEQUENCE [LARGE SCALE GENOMIC DNA]</scope>
    <source>
        <strain evidence="4 5">AJA232-27</strain>
    </source>
</reference>
<evidence type="ECO:0000256" key="2">
    <source>
        <dbReference type="SAM" id="MobiDB-lite"/>
    </source>
</evidence>
<proteinExistence type="inferred from homology"/>
<dbReference type="InterPro" id="IPR004147">
    <property type="entry name" value="ABC1_dom"/>
</dbReference>
<evidence type="ECO:0000256" key="1">
    <source>
        <dbReference type="ARBA" id="ARBA00009670"/>
    </source>
</evidence>
<dbReference type="EMBL" id="JALLBG020000273">
    <property type="protein sequence ID" value="KAL3757067.1"/>
    <property type="molecule type" value="Genomic_DNA"/>
</dbReference>
<organism evidence="4 5">
    <name type="scientific">Discostella pseudostelligera</name>
    <dbReference type="NCBI Taxonomy" id="259834"/>
    <lineage>
        <taxon>Eukaryota</taxon>
        <taxon>Sar</taxon>
        <taxon>Stramenopiles</taxon>
        <taxon>Ochrophyta</taxon>
        <taxon>Bacillariophyta</taxon>
        <taxon>Coscinodiscophyceae</taxon>
        <taxon>Thalassiosirophycidae</taxon>
        <taxon>Stephanodiscales</taxon>
        <taxon>Stephanodiscaceae</taxon>
        <taxon>Discostella</taxon>
    </lineage>
</organism>
<dbReference type="Proteomes" id="UP001530293">
    <property type="component" value="Unassembled WGS sequence"/>
</dbReference>
<name>A0ABD3M0D9_9STRA</name>
<accession>A0ABD3M0D9</accession>
<sequence length="1000" mass="108131">MMRTLRAAAAIATAAIYFGSIAPVLAFLPPSSSSLPKSTSKSLHNIVGALSASSPSSSLTDQLASLSYDILGKSAAKISSAATPVSSSSTSVPIVATTSNLPPSSSSSSTPQFGDLLNSLPSFSSISPNNIQLDLHLPTPSDLSSLTKSFPSSIDELSNAILTTVQSYESQIDTQLSNSLSFKESWTVIKQQLGPLFESLIHPNIPISVTFLLVSCIVYSVISTIRSFGEEPPPNSPYPMNKYDPNTAKKYFNGKFGTVLLRAIEVAIYSGAFLLGLALDYVTGKIQSNSDVRAMELSQLLTKLGPSFIKVGQSLSIRTDLLSPAYVRGLKSLQDQCPPFPTEEARTIIENELGSRIEEIFVDFPKEPIAAASLGQVYKATIRRSSTSSGRGNTNDGGGGSSSSSDSVEREVAVKVQRPNIMNQIALDMHLIREVAPVIKRIFNLNTDFVGIVDTWGVGFVDELDYIEEAINAKSFTESIQQTPLSGVVFAPPVVDELTTRRVLTTEWVVGERLDKSAKADISILCSIAMNSYLTMMLETGLLVRKLPFAADAFYSSPDESHNNSLGPNQCLLIQLSRHPKSSDPHPGNLLRTTDGKLCILDWGMVTRLEPDLQLTLIEHMAHLTSADYEEIPKDLLLLGFIPESKADLIQDSGVVETLAEIYGAWSGGGGAAAINVNKVVADLQDLTAEKGNLFQIPPYFAYIAKSFSVLEGIGLSNDPKYSIINECLPYVSKRLLTDKSERTGGALSTFIFGPDKSNDDRIIDYDRVEQLVSGFGEYSTSASGELLGKNSTRLGIIEGVATQVLDLLVTEEETPLQKIFIEQLAKIITSTTRSAWSRLLKRSGFLPSGRTVLGTIVDPLGIFRSSPIVRVSELDERTVETTRNLIQLLTTTTAAKSGSTVNIISSLTNTEIIEITSIIAQKLFTRRSGVLKTSNRLATQLLQLTADRLEKGEGRDIIIVPSSDPLNKVSDGKIHEETPTKSTSERLASARRILATIEN</sequence>
<comment type="similarity">
    <text evidence="1">Belongs to the protein kinase superfamily. ADCK protein kinase family.</text>
</comment>
<dbReference type="InterPro" id="IPR011009">
    <property type="entry name" value="Kinase-like_dom_sf"/>
</dbReference>
<evidence type="ECO:0000313" key="4">
    <source>
        <dbReference type="EMBL" id="KAL3757067.1"/>
    </source>
</evidence>
<evidence type="ECO:0000313" key="5">
    <source>
        <dbReference type="Proteomes" id="UP001530293"/>
    </source>
</evidence>
<protein>
    <recommendedName>
        <fullName evidence="3">ABC1 atypical kinase-like domain-containing protein</fullName>
    </recommendedName>
</protein>
<keyword evidence="5" id="KW-1185">Reference proteome</keyword>
<feature type="compositionally biased region" description="Low complexity" evidence="2">
    <location>
        <begin position="385"/>
        <end position="394"/>
    </location>
</feature>
<feature type="domain" description="ABC1 atypical kinase-like" evidence="3">
    <location>
        <begin position="333"/>
        <end position="383"/>
    </location>
</feature>
<dbReference type="Pfam" id="PF03109">
    <property type="entry name" value="ABC1"/>
    <property type="match status" value="3"/>
</dbReference>
<dbReference type="InterPro" id="IPR050154">
    <property type="entry name" value="UbiB_kinase"/>
</dbReference>
<dbReference type="SUPFAM" id="SSF56112">
    <property type="entry name" value="Protein kinase-like (PK-like)"/>
    <property type="match status" value="1"/>
</dbReference>
<feature type="domain" description="ABC1 atypical kinase-like" evidence="3">
    <location>
        <begin position="410"/>
        <end position="542"/>
    </location>
</feature>
<gene>
    <name evidence="4" type="ORF">ACHAWU_002906</name>
</gene>
<dbReference type="AlphaFoldDB" id="A0ABD3M0D9"/>
<comment type="caution">
    <text evidence="4">The sequence shown here is derived from an EMBL/GenBank/DDBJ whole genome shotgun (WGS) entry which is preliminary data.</text>
</comment>
<feature type="region of interest" description="Disordered" evidence="2">
    <location>
        <begin position="385"/>
        <end position="409"/>
    </location>
</feature>
<dbReference type="PANTHER" id="PTHR10566:SF118">
    <property type="entry name" value="PROTEIN KINASE DOMAIN-CONTAINING PROTEIN"/>
    <property type="match status" value="1"/>
</dbReference>
<dbReference type="CDD" id="cd05121">
    <property type="entry name" value="ABC1_ADCK3-like"/>
    <property type="match status" value="1"/>
</dbReference>
<evidence type="ECO:0000259" key="3">
    <source>
        <dbReference type="Pfam" id="PF03109"/>
    </source>
</evidence>
<dbReference type="PANTHER" id="PTHR10566">
    <property type="entry name" value="CHAPERONE-ACTIVITY OF BC1 COMPLEX CABC1 -RELATED"/>
    <property type="match status" value="1"/>
</dbReference>